<keyword evidence="3 5" id="KW-1133">Transmembrane helix</keyword>
<feature type="transmembrane region" description="Helical" evidence="5">
    <location>
        <begin position="63"/>
        <end position="82"/>
    </location>
</feature>
<proteinExistence type="predicted"/>
<comment type="subcellular location">
    <subcellularLocation>
        <location evidence="1">Membrane</location>
        <topology evidence="1">Multi-pass membrane protein</topology>
    </subcellularLocation>
</comment>
<keyword evidence="2 5" id="KW-0812">Transmembrane</keyword>
<evidence type="ECO:0000259" key="6">
    <source>
        <dbReference type="Pfam" id="PF05154"/>
    </source>
</evidence>
<evidence type="ECO:0000256" key="5">
    <source>
        <dbReference type="SAM" id="Phobius"/>
    </source>
</evidence>
<dbReference type="GO" id="GO:0016020">
    <property type="term" value="C:membrane"/>
    <property type="evidence" value="ECO:0007669"/>
    <property type="project" value="UniProtKB-SubCell"/>
</dbReference>
<evidence type="ECO:0000256" key="2">
    <source>
        <dbReference type="ARBA" id="ARBA00022692"/>
    </source>
</evidence>
<reference evidence="7 8" key="1">
    <citation type="submission" date="2019-03" db="EMBL/GenBank/DDBJ databases">
        <title>Genomic Encyclopedia of Archaeal and Bacterial Type Strains, Phase II (KMG-II): from individual species to whole genera.</title>
        <authorList>
            <person name="Goeker M."/>
        </authorList>
    </citation>
    <scope>NUCLEOTIDE SEQUENCE [LARGE SCALE GENOMIC DNA]</scope>
    <source>
        <strain evidence="7 8">DSM 27697</strain>
    </source>
</reference>
<sequence>MVDKVTFQKENSLRNKSTAYMLLLFAGVVGAHRYYLGRRVSAVIMTLLGIAAVYAVLNELLGWQILLAAIFLWCLLDVPYIYHVIRQRRREVYDLKPRITIY</sequence>
<gene>
    <name evidence="7" type="ORF">CLV83_4007</name>
</gene>
<dbReference type="RefSeq" id="WP_132296806.1">
    <property type="nucleotide sequence ID" value="NZ_SMFU01000013.1"/>
</dbReference>
<dbReference type="EMBL" id="SMFU01000013">
    <property type="protein sequence ID" value="TCK02954.1"/>
    <property type="molecule type" value="Genomic_DNA"/>
</dbReference>
<organism evidence="7 8">
    <name type="scientific">Marinobacterium mangrovicola</name>
    <dbReference type="NCBI Taxonomy" id="1476959"/>
    <lineage>
        <taxon>Bacteria</taxon>
        <taxon>Pseudomonadati</taxon>
        <taxon>Pseudomonadota</taxon>
        <taxon>Gammaproteobacteria</taxon>
        <taxon>Oceanospirillales</taxon>
        <taxon>Oceanospirillaceae</taxon>
        <taxon>Marinobacterium</taxon>
    </lineage>
</organism>
<evidence type="ECO:0000256" key="1">
    <source>
        <dbReference type="ARBA" id="ARBA00004141"/>
    </source>
</evidence>
<dbReference type="AlphaFoldDB" id="A0A4R1G5M9"/>
<keyword evidence="4 5" id="KW-0472">Membrane</keyword>
<feature type="domain" description="TM2" evidence="6">
    <location>
        <begin position="14"/>
        <end position="50"/>
    </location>
</feature>
<dbReference type="OrthoDB" id="2004788at2"/>
<comment type="caution">
    <text evidence="7">The sequence shown here is derived from an EMBL/GenBank/DDBJ whole genome shotgun (WGS) entry which is preliminary data.</text>
</comment>
<evidence type="ECO:0000313" key="7">
    <source>
        <dbReference type="EMBL" id="TCK02954.1"/>
    </source>
</evidence>
<evidence type="ECO:0000256" key="3">
    <source>
        <dbReference type="ARBA" id="ARBA00022989"/>
    </source>
</evidence>
<dbReference type="Pfam" id="PF05154">
    <property type="entry name" value="TM2"/>
    <property type="match status" value="1"/>
</dbReference>
<evidence type="ECO:0000313" key="8">
    <source>
        <dbReference type="Proteomes" id="UP000294546"/>
    </source>
</evidence>
<dbReference type="InterPro" id="IPR007829">
    <property type="entry name" value="TM2"/>
</dbReference>
<protein>
    <submittedName>
        <fullName evidence="7">TM2 domain-containing protein</fullName>
    </submittedName>
</protein>
<keyword evidence="8" id="KW-1185">Reference proteome</keyword>
<name>A0A4R1G5M9_9GAMM</name>
<feature type="transmembrane region" description="Helical" evidence="5">
    <location>
        <begin position="40"/>
        <end position="57"/>
    </location>
</feature>
<dbReference type="Proteomes" id="UP000294546">
    <property type="component" value="Unassembled WGS sequence"/>
</dbReference>
<accession>A0A4R1G5M9</accession>
<evidence type="ECO:0000256" key="4">
    <source>
        <dbReference type="ARBA" id="ARBA00023136"/>
    </source>
</evidence>